<name>A0ABV8QTI9_9BACT</name>
<feature type="signal peptide" evidence="3">
    <location>
        <begin position="1"/>
        <end position="16"/>
    </location>
</feature>
<evidence type="ECO:0000313" key="6">
    <source>
        <dbReference type="Proteomes" id="UP001595907"/>
    </source>
</evidence>
<organism evidence="5 6">
    <name type="scientific">Ferruginibacter yonginensis</name>
    <dbReference type="NCBI Taxonomy" id="1310416"/>
    <lineage>
        <taxon>Bacteria</taxon>
        <taxon>Pseudomonadati</taxon>
        <taxon>Bacteroidota</taxon>
        <taxon>Chitinophagia</taxon>
        <taxon>Chitinophagales</taxon>
        <taxon>Chitinophagaceae</taxon>
        <taxon>Ferruginibacter</taxon>
    </lineage>
</organism>
<dbReference type="InterPro" id="IPR013783">
    <property type="entry name" value="Ig-like_fold"/>
</dbReference>
<dbReference type="InterPro" id="IPR011123">
    <property type="entry name" value="Y_Y_Y"/>
</dbReference>
<proteinExistence type="predicted"/>
<feature type="chain" id="PRO_5045652711" evidence="3">
    <location>
        <begin position="17"/>
        <end position="966"/>
    </location>
</feature>
<dbReference type="SUPFAM" id="SSF63829">
    <property type="entry name" value="Calcium-dependent phosphotriesterase"/>
    <property type="match status" value="2"/>
</dbReference>
<keyword evidence="2" id="KW-1133">Transmembrane helix</keyword>
<gene>
    <name evidence="5" type="ORF">ACFOWM_11970</name>
</gene>
<evidence type="ECO:0000256" key="2">
    <source>
        <dbReference type="SAM" id="Phobius"/>
    </source>
</evidence>
<dbReference type="SUPFAM" id="SSF46894">
    <property type="entry name" value="C-terminal effector domain of the bipartite response regulators"/>
    <property type="match status" value="1"/>
</dbReference>
<dbReference type="PANTHER" id="PTHR43547">
    <property type="entry name" value="TWO-COMPONENT HISTIDINE KINASE"/>
    <property type="match status" value="1"/>
</dbReference>
<dbReference type="PANTHER" id="PTHR43547:SF2">
    <property type="entry name" value="HYBRID SIGNAL TRANSDUCTION HISTIDINE KINASE C"/>
    <property type="match status" value="1"/>
</dbReference>
<dbReference type="Gene3D" id="2.60.40.10">
    <property type="entry name" value="Immunoglobulins"/>
    <property type="match status" value="1"/>
</dbReference>
<keyword evidence="2" id="KW-0812">Transmembrane</keyword>
<feature type="domain" description="Two component regulator three Y" evidence="4">
    <location>
        <begin position="680"/>
        <end position="741"/>
    </location>
</feature>
<keyword evidence="2" id="KW-0472">Membrane</keyword>
<sequence>MRLLILLLVAPFVSFSQNTIGLPDVLNYSKQTYGAGLQNWDIQQDKNGIIYIANNEGLLTFDGKYWNNYALPQKSNVRSVAIGVDNKIYVGGQDEFGYFSPDSAHLLKFHSLTHLIPNKDRSFGDVWDIVNYQKGIYFRTINKIFKIENQRCEVFEAPYEWAYLGVCNGKLYAHDFQKGLLQFENYQWKTLATINILPTNNPVTAILSLPNNEAIITTLKGGFFKLNSFNSISQTNFNNSNLFASERVYNATKINDKWIALATNNSGIYITDHQGNIIQSFSKKEGLQNNNVLSIFLDNQQNIWLGLDNGIDLISYNSAIKQINPSTQDGSGYAASIFNNNLYIGTSNGLYQVTLQSLTDLSFSKGNFSEVTSVKGQVWAINNINNQLLLGHHEGAFTVNANTALPITNSYGFWNFIPASNNTNSNIIAAGNYKGVDFFENQQGRFVPIGKVNNFNESSRYIAIDKNDDIWVSHPYHGIYKLIKNYNYKVESFTTKNGLPSNLNNFIFKIKNEIVVATEKGIFQINSQNLFEPHTYFQKILGNQSIRYLKEDNNGNIWFIHEKTLGVIDVNGKQPQVIYIPELNNKLLSGFECIYPVNENNIFLGSEKGFIHLNYQKYKQNTPALQVQIRKVKVTSTEETLLFGGFFNDINALQLQDENDIPTIKDGWKAMQIQYTATLFGNQSNLQYSYRLKGFDNSWSEWLNRTEKEYTNLPAGSYTFEVKVRNNLGKESDIASYRFKILPPWYQTIWARLFYLSLFFGAVYLLFKWQNKKFKQQQLKFEEEQKKLLYIHELELSKTESELVALRNAKLEAEINFKNAELASSAMHLVKKGELLSKSKIELASVMKTVDNPQAVAELKRMIKTLSDDDKIDKEWESFAKHFDKVHSDFLVALKQKHQNITPNELKLCAYLRMNLTTKEIAQLSNISVRGVEIGRYRLRKKLQIPTELSLFDYLMSIKINDMPQS</sequence>
<comment type="caution">
    <text evidence="5">The sequence shown here is derived from an EMBL/GenBank/DDBJ whole genome shotgun (WGS) entry which is preliminary data.</text>
</comment>
<dbReference type="Proteomes" id="UP001595907">
    <property type="component" value="Unassembled WGS sequence"/>
</dbReference>
<evidence type="ECO:0000256" key="1">
    <source>
        <dbReference type="ARBA" id="ARBA00022553"/>
    </source>
</evidence>
<reference evidence="6" key="1">
    <citation type="journal article" date="2019" name="Int. J. Syst. Evol. Microbiol.">
        <title>The Global Catalogue of Microorganisms (GCM) 10K type strain sequencing project: providing services to taxonomists for standard genome sequencing and annotation.</title>
        <authorList>
            <consortium name="The Broad Institute Genomics Platform"/>
            <consortium name="The Broad Institute Genome Sequencing Center for Infectious Disease"/>
            <person name="Wu L."/>
            <person name="Ma J."/>
        </authorList>
    </citation>
    <scope>NUCLEOTIDE SEQUENCE [LARGE SCALE GENOMIC DNA]</scope>
    <source>
        <strain evidence="6">CECT 8289</strain>
    </source>
</reference>
<protein>
    <submittedName>
        <fullName evidence="5">Triple tyrosine motif-containing protein</fullName>
    </submittedName>
</protein>
<keyword evidence="6" id="KW-1185">Reference proteome</keyword>
<dbReference type="InterPro" id="IPR036388">
    <property type="entry name" value="WH-like_DNA-bd_sf"/>
</dbReference>
<keyword evidence="3" id="KW-0732">Signal</keyword>
<evidence type="ECO:0000256" key="3">
    <source>
        <dbReference type="SAM" id="SignalP"/>
    </source>
</evidence>
<dbReference type="Pfam" id="PF07495">
    <property type="entry name" value="Y_Y_Y"/>
    <property type="match status" value="1"/>
</dbReference>
<dbReference type="RefSeq" id="WP_379710404.1">
    <property type="nucleotide sequence ID" value="NZ_JBHSCZ010000003.1"/>
</dbReference>
<dbReference type="EMBL" id="JBHSCZ010000003">
    <property type="protein sequence ID" value="MFC4263601.1"/>
    <property type="molecule type" value="Genomic_DNA"/>
</dbReference>
<keyword evidence="1" id="KW-0597">Phosphoprotein</keyword>
<evidence type="ECO:0000259" key="4">
    <source>
        <dbReference type="Pfam" id="PF07495"/>
    </source>
</evidence>
<dbReference type="Pfam" id="PF07494">
    <property type="entry name" value="Reg_prop"/>
    <property type="match status" value="1"/>
</dbReference>
<dbReference type="Gene3D" id="1.10.10.10">
    <property type="entry name" value="Winged helix-like DNA-binding domain superfamily/Winged helix DNA-binding domain"/>
    <property type="match status" value="1"/>
</dbReference>
<dbReference type="Gene3D" id="2.130.10.10">
    <property type="entry name" value="YVTN repeat-like/Quinoprotein amine dehydrogenase"/>
    <property type="match status" value="2"/>
</dbReference>
<dbReference type="InterPro" id="IPR011110">
    <property type="entry name" value="Reg_prop"/>
</dbReference>
<dbReference type="InterPro" id="IPR016032">
    <property type="entry name" value="Sig_transdc_resp-reg_C-effctor"/>
</dbReference>
<dbReference type="InterPro" id="IPR015943">
    <property type="entry name" value="WD40/YVTN_repeat-like_dom_sf"/>
</dbReference>
<evidence type="ECO:0000313" key="5">
    <source>
        <dbReference type="EMBL" id="MFC4263601.1"/>
    </source>
</evidence>
<feature type="transmembrane region" description="Helical" evidence="2">
    <location>
        <begin position="749"/>
        <end position="767"/>
    </location>
</feature>
<accession>A0ABV8QTI9</accession>